<feature type="domain" description="HTH cro/C1-type" evidence="4">
    <location>
        <begin position="26"/>
        <end position="75"/>
    </location>
</feature>
<protein>
    <submittedName>
        <fullName evidence="5">Helix-turn-helix domain-containing protein</fullName>
    </submittedName>
</protein>
<reference evidence="5" key="1">
    <citation type="submission" date="2022-12" db="EMBL/GenBank/DDBJ databases">
        <title>Complete genome sequence of an Australian strain of Rouxiella badensis DAR84756 and resolution of the R. badensis DSM100043 and R. chamberiensis DSM28324 genomes.</title>
        <authorList>
            <person name="Paul S."/>
            <person name="Anderson P.J."/>
            <person name="Maynard G."/>
            <person name="Dyall-Smith M."/>
            <person name="Kudinha T."/>
        </authorList>
    </citation>
    <scope>NUCLEOTIDE SEQUENCE</scope>
    <source>
        <strain evidence="5">DSM 28324</strain>
    </source>
</reference>
<keyword evidence="3" id="KW-0804">Transcription</keyword>
<organism evidence="5 6">
    <name type="scientific">Rouxiella chamberiensis</name>
    <dbReference type="NCBI Taxonomy" id="1513468"/>
    <lineage>
        <taxon>Bacteria</taxon>
        <taxon>Pseudomonadati</taxon>
        <taxon>Pseudomonadota</taxon>
        <taxon>Gammaproteobacteria</taxon>
        <taxon>Enterobacterales</taxon>
        <taxon>Yersiniaceae</taxon>
        <taxon>Rouxiella</taxon>
    </lineage>
</organism>
<dbReference type="InterPro" id="IPR039418">
    <property type="entry name" value="LexA-like"/>
</dbReference>
<keyword evidence="2" id="KW-0238">DNA-binding</keyword>
<dbReference type="Pfam" id="PF00717">
    <property type="entry name" value="Peptidase_S24"/>
    <property type="match status" value="1"/>
</dbReference>
<dbReference type="InterPro" id="IPR001387">
    <property type="entry name" value="Cro/C1-type_HTH"/>
</dbReference>
<evidence type="ECO:0000259" key="4">
    <source>
        <dbReference type="PROSITE" id="PS50943"/>
    </source>
</evidence>
<evidence type="ECO:0000256" key="1">
    <source>
        <dbReference type="ARBA" id="ARBA00023015"/>
    </source>
</evidence>
<proteinExistence type="predicted"/>
<gene>
    <name evidence="5" type="ORF">O1V66_01540</name>
</gene>
<dbReference type="Pfam" id="PF01381">
    <property type="entry name" value="HTH_3"/>
    <property type="match status" value="1"/>
</dbReference>
<sequence length="242" mass="26469">MKKKPLSSEQIADAQRLKSLYEAKKKSLGLSQGFIADELNMGQSAVNALLNGVNALNTSNAATFAKILQVSVGDFSPSLAEEIAIMAKSLSADEFEYAGKPRLGLIPVVGEAILGVDGMIDMVEIPAGWLQIYSTDKDAYGLKVKGDSMHPRIQSGEFVVIEPNTHVHSGDEVFVRTLDGHNMIKIMTKTRDGSYQFSSINNEHKPITLDANEVQKMHFVSAIVKATRYMDHDEIPPKHSPN</sequence>
<dbReference type="CDD" id="cd06529">
    <property type="entry name" value="S24_LexA-like"/>
    <property type="match status" value="1"/>
</dbReference>
<dbReference type="Gene3D" id="2.10.109.10">
    <property type="entry name" value="Umud Fragment, subunit A"/>
    <property type="match status" value="1"/>
</dbReference>
<dbReference type="PANTHER" id="PTHR40661:SF3">
    <property type="entry name" value="FELS-1 PROPHAGE TRANSCRIPTIONAL REGULATOR"/>
    <property type="match status" value="1"/>
</dbReference>
<dbReference type="EMBL" id="CP114058">
    <property type="protein sequence ID" value="WAT01496.1"/>
    <property type="molecule type" value="Genomic_DNA"/>
</dbReference>
<dbReference type="PANTHER" id="PTHR40661">
    <property type="match status" value="1"/>
</dbReference>
<name>A0ABY7HRN0_9GAMM</name>
<keyword evidence="1" id="KW-0805">Transcription regulation</keyword>
<keyword evidence="6" id="KW-1185">Reference proteome</keyword>
<dbReference type="InterPro" id="IPR010982">
    <property type="entry name" value="Lambda_DNA-bd_dom_sf"/>
</dbReference>
<accession>A0ABY7HRN0</accession>
<dbReference type="SUPFAM" id="SSF51306">
    <property type="entry name" value="LexA/Signal peptidase"/>
    <property type="match status" value="1"/>
</dbReference>
<dbReference type="PROSITE" id="PS50943">
    <property type="entry name" value="HTH_CROC1"/>
    <property type="match status" value="1"/>
</dbReference>
<dbReference type="Gene3D" id="1.10.260.40">
    <property type="entry name" value="lambda repressor-like DNA-binding domains"/>
    <property type="match status" value="1"/>
</dbReference>
<evidence type="ECO:0000256" key="3">
    <source>
        <dbReference type="ARBA" id="ARBA00023163"/>
    </source>
</evidence>
<evidence type="ECO:0000313" key="5">
    <source>
        <dbReference type="EMBL" id="WAT01496.1"/>
    </source>
</evidence>
<evidence type="ECO:0000256" key="2">
    <source>
        <dbReference type="ARBA" id="ARBA00023125"/>
    </source>
</evidence>
<dbReference type="SUPFAM" id="SSF47413">
    <property type="entry name" value="lambda repressor-like DNA-binding domains"/>
    <property type="match status" value="1"/>
</dbReference>
<evidence type="ECO:0000313" key="6">
    <source>
        <dbReference type="Proteomes" id="UP001164712"/>
    </source>
</evidence>
<dbReference type="RefSeq" id="WP_072045070.1">
    <property type="nucleotide sequence ID" value="NZ_CP114058.1"/>
</dbReference>
<dbReference type="InterPro" id="IPR015927">
    <property type="entry name" value="Peptidase_S24_S26A/B/C"/>
</dbReference>
<dbReference type="InterPro" id="IPR036286">
    <property type="entry name" value="LexA/Signal_pep-like_sf"/>
</dbReference>
<dbReference type="SMART" id="SM00530">
    <property type="entry name" value="HTH_XRE"/>
    <property type="match status" value="1"/>
</dbReference>
<dbReference type="Proteomes" id="UP001164712">
    <property type="component" value="Chromosome"/>
</dbReference>